<dbReference type="AlphaFoldDB" id="A0A7W9TVQ7"/>
<sequence>MAQQRDDDKDTNQHDNSHSGNSSHSGNGGTGTGLNAARRGLMQGAGVGAALSLMGALGSIGGGAGGLISSAQAAEMAFPSHKKWKIVFVNHVTTNPFFVPTQYGIQDACSMFGMDYQWTGSATSDAGEMVRAVNSAIAAKADAIAVPIVDPSAFDKPIQAALDAGIPVFAYNADAPRGKSNPRLAYIGQDLYLSGYQMGERIVSLIDSGMVALFIATPGQLNIQPRLDGASDAIKKSGKKIDIQTVATGATVNEELSKIKSFYLGHQDLKGMFAVDAGSTQGVAQVMKESNLPAKGVHGGGFDLLPTTIQLIHEGFLDFTIDQQPYVQGFYTVMEAFVFLASGGLVGPANINTGLKFVTKSTVEPYLNTSTRYEGKTTKPQIVPMSGAIKS</sequence>
<evidence type="ECO:0000256" key="1">
    <source>
        <dbReference type="ARBA" id="ARBA00004418"/>
    </source>
</evidence>
<dbReference type="InterPro" id="IPR050555">
    <property type="entry name" value="Bact_Solute-Bind_Prot2"/>
</dbReference>
<evidence type="ECO:0000256" key="2">
    <source>
        <dbReference type="ARBA" id="ARBA00007639"/>
    </source>
</evidence>
<evidence type="ECO:0000313" key="6">
    <source>
        <dbReference type="Proteomes" id="UP000571554"/>
    </source>
</evidence>
<comment type="subcellular location">
    <subcellularLocation>
        <location evidence="1">Periplasm</location>
    </subcellularLocation>
</comment>
<feature type="compositionally biased region" description="Basic and acidic residues" evidence="3">
    <location>
        <begin position="1"/>
        <end position="17"/>
    </location>
</feature>
<comment type="caution">
    <text evidence="5">The sequence shown here is derived from an EMBL/GenBank/DDBJ whole genome shotgun (WGS) entry which is preliminary data.</text>
</comment>
<reference evidence="5 6" key="1">
    <citation type="submission" date="2020-08" db="EMBL/GenBank/DDBJ databases">
        <title>Above-ground endophytic microbial communities from plants in different locations in the United States.</title>
        <authorList>
            <person name="Frank C."/>
        </authorList>
    </citation>
    <scope>NUCLEOTIDE SEQUENCE [LARGE SCALE GENOMIC DNA]</scope>
    <source>
        <strain evidence="5 6">WP4_2_2</strain>
    </source>
</reference>
<feature type="region of interest" description="Disordered" evidence="3">
    <location>
        <begin position="1"/>
        <end position="36"/>
    </location>
</feature>
<accession>A0A7W9TVQ7</accession>
<evidence type="ECO:0000313" key="5">
    <source>
        <dbReference type="EMBL" id="MBB6102214.1"/>
    </source>
</evidence>
<dbReference type="InterPro" id="IPR025997">
    <property type="entry name" value="SBP_2_dom"/>
</dbReference>
<dbReference type="PANTHER" id="PTHR30036">
    <property type="entry name" value="D-XYLOSE-BINDING PERIPLASMIC PROTEIN"/>
    <property type="match status" value="1"/>
</dbReference>
<keyword evidence="5" id="KW-0813">Transport</keyword>
<dbReference type="SUPFAM" id="SSF53822">
    <property type="entry name" value="Periplasmic binding protein-like I"/>
    <property type="match status" value="1"/>
</dbReference>
<comment type="similarity">
    <text evidence="2">Belongs to the bacterial solute-binding protein 2 family.</text>
</comment>
<evidence type="ECO:0000259" key="4">
    <source>
        <dbReference type="Pfam" id="PF13407"/>
    </source>
</evidence>
<protein>
    <submittedName>
        <fullName evidence="5">Simple sugar transport system substrate-binding protein</fullName>
    </submittedName>
</protein>
<proteinExistence type="inferred from homology"/>
<dbReference type="PANTHER" id="PTHR30036:SF7">
    <property type="entry name" value="ABC TRANSPORTER PERIPLASMIC-BINDING PROTEIN YPHF"/>
    <property type="match status" value="1"/>
</dbReference>
<dbReference type="Proteomes" id="UP000571554">
    <property type="component" value="Unassembled WGS sequence"/>
</dbReference>
<keyword evidence="5" id="KW-0762">Sugar transport</keyword>
<evidence type="ECO:0000256" key="3">
    <source>
        <dbReference type="SAM" id="MobiDB-lite"/>
    </source>
</evidence>
<dbReference type="GO" id="GO:0030288">
    <property type="term" value="C:outer membrane-bounded periplasmic space"/>
    <property type="evidence" value="ECO:0007669"/>
    <property type="project" value="TreeGrafter"/>
</dbReference>
<feature type="domain" description="Periplasmic binding protein" evidence="4">
    <location>
        <begin position="86"/>
        <end position="336"/>
    </location>
</feature>
<dbReference type="Pfam" id="PF13407">
    <property type="entry name" value="Peripla_BP_4"/>
    <property type="match status" value="1"/>
</dbReference>
<dbReference type="RefSeq" id="WP_409258782.1">
    <property type="nucleotide sequence ID" value="NZ_JACHBW010000005.1"/>
</dbReference>
<keyword evidence="6" id="KW-1185">Reference proteome</keyword>
<dbReference type="GO" id="GO:0030246">
    <property type="term" value="F:carbohydrate binding"/>
    <property type="evidence" value="ECO:0007669"/>
    <property type="project" value="TreeGrafter"/>
</dbReference>
<dbReference type="CDD" id="cd19965">
    <property type="entry name" value="PBP1_ABC_sugar_binding-like"/>
    <property type="match status" value="1"/>
</dbReference>
<dbReference type="InterPro" id="IPR028082">
    <property type="entry name" value="Peripla_BP_I"/>
</dbReference>
<name>A0A7W9TVQ7_9BURK</name>
<organism evidence="5 6">
    <name type="scientific">Paraburkholderia bannensis</name>
    <dbReference type="NCBI Taxonomy" id="765414"/>
    <lineage>
        <taxon>Bacteria</taxon>
        <taxon>Pseudomonadati</taxon>
        <taxon>Pseudomonadota</taxon>
        <taxon>Betaproteobacteria</taxon>
        <taxon>Burkholderiales</taxon>
        <taxon>Burkholderiaceae</taxon>
        <taxon>Paraburkholderia</taxon>
    </lineage>
</organism>
<gene>
    <name evidence="5" type="ORF">F4827_002063</name>
</gene>
<dbReference type="EMBL" id="JACHBW010000005">
    <property type="protein sequence ID" value="MBB6102214.1"/>
    <property type="molecule type" value="Genomic_DNA"/>
</dbReference>
<dbReference type="Gene3D" id="3.40.50.2300">
    <property type="match status" value="2"/>
</dbReference>